<keyword evidence="2" id="KW-1185">Reference proteome</keyword>
<proteinExistence type="predicted"/>
<gene>
    <name evidence="1" type="ORF">CTEN210_01119</name>
</gene>
<accession>A0AAD3GZD0</accession>
<comment type="caution">
    <text evidence="1">The sequence shown here is derived from an EMBL/GenBank/DDBJ whole genome shotgun (WGS) entry which is preliminary data.</text>
</comment>
<reference evidence="1 2" key="1">
    <citation type="journal article" date="2021" name="Sci. Rep.">
        <title>The genome of the diatom Chaetoceros tenuissimus carries an ancient integrated fragment of an extant virus.</title>
        <authorList>
            <person name="Hongo Y."/>
            <person name="Kimura K."/>
            <person name="Takaki Y."/>
            <person name="Yoshida Y."/>
            <person name="Baba S."/>
            <person name="Kobayashi G."/>
            <person name="Nagasaki K."/>
            <person name="Hano T."/>
            <person name="Tomaru Y."/>
        </authorList>
    </citation>
    <scope>NUCLEOTIDE SEQUENCE [LARGE SCALE GENOMIC DNA]</scope>
    <source>
        <strain evidence="1 2">NIES-3715</strain>
    </source>
</reference>
<evidence type="ECO:0000313" key="1">
    <source>
        <dbReference type="EMBL" id="GFH44645.1"/>
    </source>
</evidence>
<evidence type="ECO:0000313" key="2">
    <source>
        <dbReference type="Proteomes" id="UP001054902"/>
    </source>
</evidence>
<name>A0AAD3GZD0_9STRA</name>
<organism evidence="1 2">
    <name type="scientific">Chaetoceros tenuissimus</name>
    <dbReference type="NCBI Taxonomy" id="426638"/>
    <lineage>
        <taxon>Eukaryota</taxon>
        <taxon>Sar</taxon>
        <taxon>Stramenopiles</taxon>
        <taxon>Ochrophyta</taxon>
        <taxon>Bacillariophyta</taxon>
        <taxon>Coscinodiscophyceae</taxon>
        <taxon>Chaetocerotophycidae</taxon>
        <taxon>Chaetocerotales</taxon>
        <taxon>Chaetocerotaceae</taxon>
        <taxon>Chaetoceros</taxon>
    </lineage>
</organism>
<dbReference type="AlphaFoldDB" id="A0AAD3GZD0"/>
<dbReference type="Proteomes" id="UP001054902">
    <property type="component" value="Unassembled WGS sequence"/>
</dbReference>
<protein>
    <submittedName>
        <fullName evidence="1">Uncharacterized protein</fullName>
    </submittedName>
</protein>
<sequence length="157" mass="18441">MQRIDPSIALDGGNVPMISNKSKKRKRKQVMVLELIKEAKTLRKKISSSSYASECSYIRQQIRESERALCDLNMEKMEVMHKLEEMEENPNMYTAKAIKRQRDREALLENFIQSETSRLERSHEELNRIRARKENGSTKKKGSNRKKAIIYLNLRRG</sequence>
<dbReference type="EMBL" id="BLLK01000020">
    <property type="protein sequence ID" value="GFH44645.1"/>
    <property type="molecule type" value="Genomic_DNA"/>
</dbReference>